<accession>A0A4U1CYD2</accession>
<gene>
    <name evidence="1" type="ORF">FA727_19325</name>
</gene>
<dbReference type="Proteomes" id="UP000307756">
    <property type="component" value="Unassembled WGS sequence"/>
</dbReference>
<organism evidence="1 2">
    <name type="scientific">Robertmurraya kyonggiensis</name>
    <dbReference type="NCBI Taxonomy" id="1037680"/>
    <lineage>
        <taxon>Bacteria</taxon>
        <taxon>Bacillati</taxon>
        <taxon>Bacillota</taxon>
        <taxon>Bacilli</taxon>
        <taxon>Bacillales</taxon>
        <taxon>Bacillaceae</taxon>
        <taxon>Robertmurraya</taxon>
    </lineage>
</organism>
<dbReference type="AlphaFoldDB" id="A0A4U1CYD2"/>
<proteinExistence type="predicted"/>
<reference evidence="1 2" key="1">
    <citation type="journal article" date="2011" name="J. Microbiol.">
        <title>Bacillus kyonggiensis sp. nov., isolated from soil of a lettuce field.</title>
        <authorList>
            <person name="Dong K."/>
            <person name="Lee S."/>
        </authorList>
    </citation>
    <scope>NUCLEOTIDE SEQUENCE [LARGE SCALE GENOMIC DNA]</scope>
    <source>
        <strain evidence="1 2">NB22</strain>
    </source>
</reference>
<dbReference type="EMBL" id="SWBM01000006">
    <property type="protein sequence ID" value="TKC15049.1"/>
    <property type="molecule type" value="Genomic_DNA"/>
</dbReference>
<comment type="caution">
    <text evidence="1">The sequence shown here is derived from an EMBL/GenBank/DDBJ whole genome shotgun (WGS) entry which is preliminary data.</text>
</comment>
<evidence type="ECO:0000313" key="1">
    <source>
        <dbReference type="EMBL" id="TKC15049.1"/>
    </source>
</evidence>
<protein>
    <submittedName>
        <fullName evidence="1">Uncharacterized protein</fullName>
    </submittedName>
</protein>
<dbReference type="RefSeq" id="WP_136833184.1">
    <property type="nucleotide sequence ID" value="NZ_SWBM01000006.1"/>
</dbReference>
<sequence length="159" mass="18606">MANAKVIQFPIDRVNQNRGGVYAIFSKEEADSFMKYHELGVEWRNKHRKDTFYEGYPFNPPGEPLIDDLIWFTDEQKNFGVWILNKSNGDVVVNNEIEFGWSPFVRKSVAPPNEPVHIQSSEFRKHLVWFVDENGYGQYGVIQKDGEIWLPHPKKNNHI</sequence>
<keyword evidence="2" id="KW-1185">Reference proteome</keyword>
<dbReference type="OrthoDB" id="2678260at2"/>
<evidence type="ECO:0000313" key="2">
    <source>
        <dbReference type="Proteomes" id="UP000307756"/>
    </source>
</evidence>
<name>A0A4U1CYD2_9BACI</name>